<dbReference type="STRING" id="75913.A0A0K0FFX8"/>
<dbReference type="GO" id="GO:0004792">
    <property type="term" value="F:thiosulfate-cyanide sulfurtransferase activity"/>
    <property type="evidence" value="ECO:0007669"/>
    <property type="project" value="TreeGrafter"/>
</dbReference>
<dbReference type="Proteomes" id="UP000035680">
    <property type="component" value="Unassembled WGS sequence"/>
</dbReference>
<keyword evidence="3" id="KW-0812">Transmembrane</keyword>
<dbReference type="Pfam" id="PF00581">
    <property type="entry name" value="Rhodanese"/>
    <property type="match status" value="2"/>
</dbReference>
<accession>A0A0K0FFX8</accession>
<keyword evidence="2" id="KW-0677">Repeat</keyword>
<dbReference type="InterPro" id="IPR045078">
    <property type="entry name" value="TST/MPST-like"/>
</dbReference>
<dbReference type="AlphaFoldDB" id="A0A0K0FFX8"/>
<reference evidence="5" key="1">
    <citation type="submission" date="2014-07" db="EMBL/GenBank/DDBJ databases">
        <authorList>
            <person name="Martin A.A"/>
            <person name="De Silva N."/>
        </authorList>
    </citation>
    <scope>NUCLEOTIDE SEQUENCE</scope>
</reference>
<evidence type="ECO:0000256" key="2">
    <source>
        <dbReference type="ARBA" id="ARBA00022737"/>
    </source>
</evidence>
<dbReference type="PROSITE" id="PS50206">
    <property type="entry name" value="RHODANESE_3"/>
    <property type="match status" value="2"/>
</dbReference>
<dbReference type="WBParaSite" id="SVE_0777400.1">
    <property type="protein sequence ID" value="SVE_0777400.1"/>
    <property type="gene ID" value="SVE_0777400"/>
</dbReference>
<feature type="domain" description="Rhodanese" evidence="4">
    <location>
        <begin position="346"/>
        <end position="457"/>
    </location>
</feature>
<dbReference type="SMART" id="SM00450">
    <property type="entry name" value="RHOD"/>
    <property type="match status" value="2"/>
</dbReference>
<evidence type="ECO:0000313" key="6">
    <source>
        <dbReference type="WBParaSite" id="SVE_0777400.1"/>
    </source>
</evidence>
<evidence type="ECO:0000256" key="1">
    <source>
        <dbReference type="ARBA" id="ARBA00022679"/>
    </source>
</evidence>
<name>A0A0K0FFX8_STRVS</name>
<dbReference type="GO" id="GO:0005739">
    <property type="term" value="C:mitochondrion"/>
    <property type="evidence" value="ECO:0007669"/>
    <property type="project" value="TreeGrafter"/>
</dbReference>
<dbReference type="CDD" id="cd01448">
    <property type="entry name" value="TST_Repeat_1"/>
    <property type="match status" value="1"/>
</dbReference>
<organism evidence="5 6">
    <name type="scientific">Strongyloides venezuelensis</name>
    <name type="common">Threadworm</name>
    <dbReference type="NCBI Taxonomy" id="75913"/>
    <lineage>
        <taxon>Eukaryota</taxon>
        <taxon>Metazoa</taxon>
        <taxon>Ecdysozoa</taxon>
        <taxon>Nematoda</taxon>
        <taxon>Chromadorea</taxon>
        <taxon>Rhabditida</taxon>
        <taxon>Tylenchina</taxon>
        <taxon>Panagrolaimomorpha</taxon>
        <taxon>Strongyloidoidea</taxon>
        <taxon>Strongyloididae</taxon>
        <taxon>Strongyloides</taxon>
    </lineage>
</organism>
<evidence type="ECO:0000259" key="4">
    <source>
        <dbReference type="PROSITE" id="PS50206"/>
    </source>
</evidence>
<keyword evidence="1" id="KW-0808">Transferase</keyword>
<evidence type="ECO:0000313" key="5">
    <source>
        <dbReference type="Proteomes" id="UP000035680"/>
    </source>
</evidence>
<keyword evidence="5" id="KW-1185">Reference proteome</keyword>
<evidence type="ECO:0000256" key="3">
    <source>
        <dbReference type="SAM" id="Phobius"/>
    </source>
</evidence>
<dbReference type="Gene3D" id="3.40.250.10">
    <property type="entry name" value="Rhodanese-like domain"/>
    <property type="match status" value="2"/>
</dbReference>
<dbReference type="InterPro" id="IPR001763">
    <property type="entry name" value="Rhodanese-like_dom"/>
</dbReference>
<proteinExistence type="predicted"/>
<dbReference type="PANTHER" id="PTHR11364:SF30">
    <property type="entry name" value="RHODANESE DOMAIN-CONTAINING PROTEIN"/>
    <property type="match status" value="1"/>
</dbReference>
<dbReference type="InterPro" id="IPR036873">
    <property type="entry name" value="Rhodanese-like_dom_sf"/>
</dbReference>
<protein>
    <submittedName>
        <fullName evidence="6">Sulfurtransferase</fullName>
    </submittedName>
</protein>
<feature type="transmembrane region" description="Helical" evidence="3">
    <location>
        <begin position="117"/>
        <end position="140"/>
    </location>
</feature>
<keyword evidence="3" id="KW-1133">Transmembrane helix</keyword>
<dbReference type="SUPFAM" id="SSF52821">
    <property type="entry name" value="Rhodanese/Cell cycle control phosphatase"/>
    <property type="match status" value="2"/>
</dbReference>
<keyword evidence="3" id="KW-0472">Membrane</keyword>
<feature type="domain" description="Rhodanese" evidence="4">
    <location>
        <begin position="200"/>
        <end position="305"/>
    </location>
</feature>
<reference evidence="6" key="2">
    <citation type="submission" date="2015-08" db="UniProtKB">
        <authorList>
            <consortium name="WormBaseParasite"/>
        </authorList>
    </citation>
    <scope>IDENTIFICATION</scope>
</reference>
<dbReference type="PANTHER" id="PTHR11364">
    <property type="entry name" value="THIOSULFATE SULFERTANSFERASE"/>
    <property type="match status" value="1"/>
</dbReference>
<sequence>MYYHDDRIWKNRNNKYPMHVSGSHSNTPNYLIRPVDSNNLNHHHNYNTVIDDKVGPTYEDPDTLYDRNAIKKVEDIPPPLPPTANIESLQRLKRSMLNSSPIDSIQILKKPSYNKKIYILLVIVFVMSIALAISLTSIVIKIKYQQEINEKGILIKDKEIRSDSVVGSYKKVNLDDKEDSDRERYDVIINGSELLEYLTAKEKICIFEVSSDRVEESKDDFRREHIELAKLLYYGNLSHIGVPVHPLQFQRYIRSLGVDGDCHVILYDKGEMVWSAYALWIFKLYGHEKVSILDGGMNEWKKLQLLSPKYHTESGITNYLFKMGNFKSKWNSKYILTFDDLLSNFDHKEYDIVDAQSPEEFNGIKDSEVILGHIRTSQNIPIEEVYNWSSDNWKNTTELDSIFKKSGLLPSRPIAVYCSNSLRASLIWVAFQRMNYNASLYFGSWPEWLIRAPDYLKVIPIHKSMQ</sequence>